<keyword evidence="4" id="KW-0238">DNA-binding</keyword>
<comment type="similarity">
    <text evidence="1">Belongs to the sigma-70 factor family. ECF subfamily.</text>
</comment>
<dbReference type="PANTHER" id="PTHR43133">
    <property type="entry name" value="RNA POLYMERASE ECF-TYPE SIGMA FACTO"/>
    <property type="match status" value="1"/>
</dbReference>
<dbReference type="Pfam" id="PF08281">
    <property type="entry name" value="Sigma70_r4_2"/>
    <property type="match status" value="1"/>
</dbReference>
<dbReference type="InterPro" id="IPR036388">
    <property type="entry name" value="WH-like_DNA-bd_sf"/>
</dbReference>
<dbReference type="GO" id="GO:0003677">
    <property type="term" value="F:DNA binding"/>
    <property type="evidence" value="ECO:0007669"/>
    <property type="project" value="UniProtKB-KW"/>
</dbReference>
<evidence type="ECO:0000256" key="5">
    <source>
        <dbReference type="ARBA" id="ARBA00023163"/>
    </source>
</evidence>
<keyword evidence="5" id="KW-0804">Transcription</keyword>
<dbReference type="Gene3D" id="1.10.1740.10">
    <property type="match status" value="1"/>
</dbReference>
<dbReference type="AlphaFoldDB" id="A0A0A2UV30"/>
<name>A0A0A2UV30_9BACI</name>
<dbReference type="SUPFAM" id="SSF88659">
    <property type="entry name" value="Sigma3 and sigma4 domains of RNA polymerase sigma factors"/>
    <property type="match status" value="1"/>
</dbReference>
<dbReference type="Proteomes" id="UP000030153">
    <property type="component" value="Unassembled WGS sequence"/>
</dbReference>
<dbReference type="GO" id="GO:0016987">
    <property type="term" value="F:sigma factor activity"/>
    <property type="evidence" value="ECO:0007669"/>
    <property type="project" value="UniProtKB-KW"/>
</dbReference>
<evidence type="ECO:0000313" key="8">
    <source>
        <dbReference type="EMBL" id="KGP92177.1"/>
    </source>
</evidence>
<feature type="domain" description="RNA polymerase sigma-70 region 2" evidence="6">
    <location>
        <begin position="26"/>
        <end position="91"/>
    </location>
</feature>
<evidence type="ECO:0000259" key="6">
    <source>
        <dbReference type="Pfam" id="PF04542"/>
    </source>
</evidence>
<dbReference type="NCBIfam" id="TIGR02937">
    <property type="entry name" value="sigma70-ECF"/>
    <property type="match status" value="1"/>
</dbReference>
<dbReference type="Gene3D" id="1.10.10.10">
    <property type="entry name" value="Winged helix-like DNA-binding domain superfamily/Winged helix DNA-binding domain"/>
    <property type="match status" value="1"/>
</dbReference>
<organism evidence="8 9">
    <name type="scientific">Pontibacillus chungwhensis BH030062</name>
    <dbReference type="NCBI Taxonomy" id="1385513"/>
    <lineage>
        <taxon>Bacteria</taxon>
        <taxon>Bacillati</taxon>
        <taxon>Bacillota</taxon>
        <taxon>Bacilli</taxon>
        <taxon>Bacillales</taxon>
        <taxon>Bacillaceae</taxon>
        <taxon>Pontibacillus</taxon>
    </lineage>
</organism>
<dbReference type="InterPro" id="IPR014284">
    <property type="entry name" value="RNA_pol_sigma-70_dom"/>
</dbReference>
<dbReference type="InterPro" id="IPR013325">
    <property type="entry name" value="RNA_pol_sigma_r2"/>
</dbReference>
<evidence type="ECO:0000256" key="2">
    <source>
        <dbReference type="ARBA" id="ARBA00023015"/>
    </source>
</evidence>
<gene>
    <name evidence="8" type="ORF">N780_00995</name>
</gene>
<dbReference type="InterPro" id="IPR039425">
    <property type="entry name" value="RNA_pol_sigma-70-like"/>
</dbReference>
<sequence length="188" mass="22040">MEVRANLFDSNYSNETEPSVAQFQQLFKQYYPNVVRKIITIVHDQQTAEEIAQEVFLKLYHSDMGDIESIPAWLMKVAVRLSYNYIRTEKRQKKKAEKQAEYSHDLMASVEESYMKKEHRQEVKDALAQLNERDQLLLMMKFSGFKYGEISQTANVERTSVGTLIARAKKRFKNVYSKMKGDDLDGMY</sequence>
<comment type="caution">
    <text evidence="8">The sequence shown here is derived from an EMBL/GenBank/DDBJ whole genome shotgun (WGS) entry which is preliminary data.</text>
</comment>
<dbReference type="Pfam" id="PF04542">
    <property type="entry name" value="Sigma70_r2"/>
    <property type="match status" value="1"/>
</dbReference>
<dbReference type="InterPro" id="IPR013324">
    <property type="entry name" value="RNA_pol_sigma_r3/r4-like"/>
</dbReference>
<dbReference type="InterPro" id="IPR013249">
    <property type="entry name" value="RNA_pol_sigma70_r4_t2"/>
</dbReference>
<evidence type="ECO:0000256" key="1">
    <source>
        <dbReference type="ARBA" id="ARBA00010641"/>
    </source>
</evidence>
<protein>
    <submittedName>
        <fullName evidence="8">RNA polymerase sigma factor SigX</fullName>
    </submittedName>
</protein>
<reference evidence="8 9" key="1">
    <citation type="submission" date="2013-08" db="EMBL/GenBank/DDBJ databases">
        <title>Genome of Pontibacillus chungwhensis.</title>
        <authorList>
            <person name="Wang Q."/>
            <person name="Wang G."/>
        </authorList>
    </citation>
    <scope>NUCLEOTIDE SEQUENCE [LARGE SCALE GENOMIC DNA]</scope>
    <source>
        <strain evidence="8 9">BH030062</strain>
    </source>
</reference>
<dbReference type="STRING" id="1385513.N780_00995"/>
<keyword evidence="9" id="KW-1185">Reference proteome</keyword>
<evidence type="ECO:0000313" key="9">
    <source>
        <dbReference type="Proteomes" id="UP000030153"/>
    </source>
</evidence>
<dbReference type="GO" id="GO:0006352">
    <property type="term" value="P:DNA-templated transcription initiation"/>
    <property type="evidence" value="ECO:0007669"/>
    <property type="project" value="InterPro"/>
</dbReference>
<dbReference type="SUPFAM" id="SSF88946">
    <property type="entry name" value="Sigma2 domain of RNA polymerase sigma factors"/>
    <property type="match status" value="1"/>
</dbReference>
<accession>A0A0A2UV30</accession>
<keyword evidence="2" id="KW-0805">Transcription regulation</keyword>
<keyword evidence="3" id="KW-0731">Sigma factor</keyword>
<proteinExistence type="inferred from homology"/>
<dbReference type="EMBL" id="AVBG01000003">
    <property type="protein sequence ID" value="KGP92177.1"/>
    <property type="molecule type" value="Genomic_DNA"/>
</dbReference>
<dbReference type="PANTHER" id="PTHR43133:SF8">
    <property type="entry name" value="RNA POLYMERASE SIGMA FACTOR HI_1459-RELATED"/>
    <property type="match status" value="1"/>
</dbReference>
<evidence type="ECO:0000256" key="4">
    <source>
        <dbReference type="ARBA" id="ARBA00023125"/>
    </source>
</evidence>
<dbReference type="eggNOG" id="COG1595">
    <property type="taxonomic scope" value="Bacteria"/>
</dbReference>
<evidence type="ECO:0000259" key="7">
    <source>
        <dbReference type="Pfam" id="PF08281"/>
    </source>
</evidence>
<dbReference type="InterPro" id="IPR007627">
    <property type="entry name" value="RNA_pol_sigma70_r2"/>
</dbReference>
<feature type="domain" description="RNA polymerase sigma factor 70 region 4 type 2" evidence="7">
    <location>
        <begin position="121"/>
        <end position="171"/>
    </location>
</feature>
<evidence type="ECO:0000256" key="3">
    <source>
        <dbReference type="ARBA" id="ARBA00023082"/>
    </source>
</evidence>